<dbReference type="EC" id="5.5.1.4" evidence="5"/>
<dbReference type="PIRSF" id="PIRSF015578">
    <property type="entry name" value="Myoinos-ppht_syn"/>
    <property type="match status" value="1"/>
</dbReference>
<dbReference type="UniPathway" id="UPA00823">
    <property type="reaction ID" value="UER00787"/>
</dbReference>
<gene>
    <name evidence="9" type="ORF">SACU0126_LOCUS27454</name>
</gene>
<comment type="pathway">
    <text evidence="3">Polyol metabolism; myo-inositol biosynthesis; myo-inositol from D-glucose 6-phosphate: step 1/2.</text>
</comment>
<evidence type="ECO:0000256" key="5">
    <source>
        <dbReference type="ARBA" id="ARBA00012125"/>
    </source>
</evidence>
<evidence type="ECO:0000256" key="6">
    <source>
        <dbReference type="ARBA" id="ARBA00022550"/>
    </source>
</evidence>
<dbReference type="InterPro" id="IPR013021">
    <property type="entry name" value="Myo-inos-1-P_Synthase_GAPDH"/>
</dbReference>
<sequence length="512" mass="56894">METKIIQQHPNPAKLSPQPESGIVRNDTEEEITVSYNNRFTVYAENETDFKTVAQKKEIKTNKNVPKLGVMLVGLGGNNGSTFTAGVIANKKKVRWDSRNGEVEANMYGSFTQSATCHTGFKYNEEDGTLNDVHKPVKELLPMVEPIDFEITGWDINSANLYESCKRSHVLEPALIEQLKDDLSAIKPMAAALNPDFIAANQSDRTDNVFNGTNQEIIDKLRKDIQEHKKKCDKVIVLWTANTEMYLLPEIAPVDDLEQRIATNQPLPASILYTIACIQEQVVYLNGSPQNTFHPAVVEYARINGGLIAGSDFKSGQTRFKTAMSDFIIGSGIRLASVVSYNHLGNNDGKNLSEDKCFQSKKISKGGVLDDAIKANPTLYPKGNDKIDHEVVIKYVPFVGDSKRALDEYSSQIFMGGINTISSYNICEDSLLAVPLMIDMVVLAELFTRMKIDGEKMGPVLSYLSFFFKAPITNHSEYVVNSFGRQRETLTNFLKVAAGLMPDDSTLLGFNF</sequence>
<evidence type="ECO:0000256" key="1">
    <source>
        <dbReference type="ARBA" id="ARBA00000113"/>
    </source>
</evidence>
<dbReference type="SUPFAM" id="SSF51735">
    <property type="entry name" value="NAD(P)-binding Rossmann-fold domains"/>
    <property type="match status" value="1"/>
</dbReference>
<dbReference type="InterPro" id="IPR036291">
    <property type="entry name" value="NAD(P)-bd_dom_sf"/>
</dbReference>
<dbReference type="SUPFAM" id="SSF55347">
    <property type="entry name" value="Glyceraldehyde-3-phosphate dehydrogenase-like, C-terminal domain"/>
    <property type="match status" value="1"/>
</dbReference>
<comment type="catalytic activity">
    <reaction evidence="1">
        <text>D-glucose 6-phosphate = 1D-myo-inositol 3-phosphate</text>
        <dbReference type="Rhea" id="RHEA:10716"/>
        <dbReference type="ChEBI" id="CHEBI:58401"/>
        <dbReference type="ChEBI" id="CHEBI:61548"/>
        <dbReference type="EC" id="5.5.1.4"/>
    </reaction>
</comment>
<dbReference type="GO" id="GO:0006021">
    <property type="term" value="P:inositol biosynthetic process"/>
    <property type="evidence" value="ECO:0007669"/>
    <property type="project" value="UniProtKB-UniPathway"/>
</dbReference>
<evidence type="ECO:0000256" key="3">
    <source>
        <dbReference type="ARBA" id="ARBA00005117"/>
    </source>
</evidence>
<dbReference type="Pfam" id="PF07994">
    <property type="entry name" value="NAD_binding_5"/>
    <property type="match status" value="1"/>
</dbReference>
<organism evidence="9">
    <name type="scientific">Strombidinopsis acuminata</name>
    <dbReference type="NCBI Taxonomy" id="141414"/>
    <lineage>
        <taxon>Eukaryota</taxon>
        <taxon>Sar</taxon>
        <taxon>Alveolata</taxon>
        <taxon>Ciliophora</taxon>
        <taxon>Intramacronucleata</taxon>
        <taxon>Spirotrichea</taxon>
        <taxon>Choreotrichia</taxon>
        <taxon>Choreotrichida</taxon>
        <taxon>Strombidinopsidae</taxon>
        <taxon>Strombidinopsis</taxon>
    </lineage>
</organism>
<accession>A0A7S3WZ10</accession>
<dbReference type="EMBL" id="HBIQ01085910">
    <property type="protein sequence ID" value="CAE0587155.1"/>
    <property type="molecule type" value="Transcribed_RNA"/>
</dbReference>
<evidence type="ECO:0000256" key="7">
    <source>
        <dbReference type="SAM" id="MobiDB-lite"/>
    </source>
</evidence>
<dbReference type="Pfam" id="PF01658">
    <property type="entry name" value="Inos-1-P_synth"/>
    <property type="match status" value="1"/>
</dbReference>
<reference evidence="9" key="1">
    <citation type="submission" date="2021-01" db="EMBL/GenBank/DDBJ databases">
        <authorList>
            <person name="Corre E."/>
            <person name="Pelletier E."/>
            <person name="Niang G."/>
            <person name="Scheremetjew M."/>
            <person name="Finn R."/>
            <person name="Kale V."/>
            <person name="Holt S."/>
            <person name="Cochrane G."/>
            <person name="Meng A."/>
            <person name="Brown T."/>
            <person name="Cohen L."/>
        </authorList>
    </citation>
    <scope>NUCLEOTIDE SEQUENCE</scope>
    <source>
        <strain evidence="9">SPMC142</strain>
    </source>
</reference>
<evidence type="ECO:0000256" key="4">
    <source>
        <dbReference type="ARBA" id="ARBA00010813"/>
    </source>
</evidence>
<feature type="region of interest" description="Disordered" evidence="7">
    <location>
        <begin position="1"/>
        <end position="22"/>
    </location>
</feature>
<name>A0A7S3WZ10_9SPIT</name>
<evidence type="ECO:0000259" key="8">
    <source>
        <dbReference type="Pfam" id="PF01658"/>
    </source>
</evidence>
<protein>
    <recommendedName>
        <fullName evidence="5">inositol-3-phosphate synthase</fullName>
        <ecNumber evidence="5">5.5.1.4</ecNumber>
    </recommendedName>
</protein>
<dbReference type="GO" id="GO:0008654">
    <property type="term" value="P:phospholipid biosynthetic process"/>
    <property type="evidence" value="ECO:0007669"/>
    <property type="project" value="InterPro"/>
</dbReference>
<proteinExistence type="inferred from homology"/>
<keyword evidence="6" id="KW-0398">Inositol biosynthesis</keyword>
<dbReference type="PANTHER" id="PTHR11510">
    <property type="entry name" value="MYO-INOSITOL-1 PHOSPHATE SYNTHASE"/>
    <property type="match status" value="1"/>
</dbReference>
<evidence type="ECO:0000313" key="9">
    <source>
        <dbReference type="EMBL" id="CAE0587155.1"/>
    </source>
</evidence>
<dbReference type="GO" id="GO:0004512">
    <property type="term" value="F:inositol-3-phosphate synthase activity"/>
    <property type="evidence" value="ECO:0007669"/>
    <property type="project" value="UniProtKB-EC"/>
</dbReference>
<dbReference type="Gene3D" id="3.40.50.720">
    <property type="entry name" value="NAD(P)-binding Rossmann-like Domain"/>
    <property type="match status" value="2"/>
</dbReference>
<dbReference type="AlphaFoldDB" id="A0A7S3WZ10"/>
<comment type="cofactor">
    <cofactor evidence="2">
        <name>NAD(+)</name>
        <dbReference type="ChEBI" id="CHEBI:57540"/>
    </cofactor>
</comment>
<feature type="domain" description="Myo-inositol-1-phosphate synthase GAPDH-like" evidence="8">
    <location>
        <begin position="316"/>
        <end position="430"/>
    </location>
</feature>
<evidence type="ECO:0000256" key="2">
    <source>
        <dbReference type="ARBA" id="ARBA00001911"/>
    </source>
</evidence>
<comment type="similarity">
    <text evidence="4">Belongs to the myo-inositol 1-phosphate synthase family.</text>
</comment>
<feature type="compositionally biased region" description="Polar residues" evidence="7">
    <location>
        <begin position="1"/>
        <end position="10"/>
    </location>
</feature>
<dbReference type="InterPro" id="IPR002587">
    <property type="entry name" value="Myo-inos-1-P_Synthase"/>
</dbReference>